<evidence type="ECO:0000259" key="4">
    <source>
        <dbReference type="Pfam" id="PF08541"/>
    </source>
</evidence>
<dbReference type="Proteomes" id="UP000195880">
    <property type="component" value="Chromosome"/>
</dbReference>
<dbReference type="OrthoDB" id="4758553at2"/>
<sequence length="328" mass="34522">MVENAEIGQRFGINEEWVESRTGIKCRRHADPDETLVLMGAHAARGALEQAGLAASQVDCVLLASMSNVRQVPALAPAVARELGADNAGACDIQAACAGFTYGIVHAVGLIASGAARHVLVIASERLSDITDPMNRDTAVLFGDGAGAAVVSASQEPGFGPVVWGSDGTGEELFVLTPSLTQLDVLHPRPYIRMRGRALARKFGTLITPVIHEALNAAQLTWYDVQAFVPHQANLRFIRQWTASLDLPSHVATATAITDDGNTSAASIPLAIDHLMSHGAVNPGDLAVLLGYGVGITWAAMVARLPGDAEHEPLLAARRNPVQLPGTF</sequence>
<evidence type="ECO:0000256" key="2">
    <source>
        <dbReference type="ARBA" id="ARBA00022679"/>
    </source>
</evidence>
<keyword evidence="2" id="KW-0808">Transferase</keyword>
<reference evidence="6 7" key="1">
    <citation type="submission" date="2017-05" db="EMBL/GenBank/DDBJ databases">
        <title>Streptomyces alboflavus Genome sequencing and assembly.</title>
        <authorList>
            <person name="Wang Y."/>
            <person name="Du B."/>
            <person name="Ding Y."/>
            <person name="Liu H."/>
            <person name="Hou Q."/>
            <person name="Liu K."/>
            <person name="Wang C."/>
            <person name="Yao L."/>
        </authorList>
    </citation>
    <scope>NUCLEOTIDE SEQUENCE [LARGE SCALE GENOMIC DNA]</scope>
    <source>
        <strain evidence="6 7">MDJK44</strain>
    </source>
</reference>
<feature type="domain" description="Beta-ketoacyl-[acyl-carrier-protein] synthase III N-terminal" evidence="5">
    <location>
        <begin position="92"/>
        <end position="168"/>
    </location>
</feature>
<dbReference type="EMBL" id="CP021748">
    <property type="protein sequence ID" value="ARX80649.1"/>
    <property type="molecule type" value="Genomic_DNA"/>
</dbReference>
<dbReference type="KEGG" id="salf:SMD44_00047"/>
<evidence type="ECO:0000256" key="3">
    <source>
        <dbReference type="ARBA" id="ARBA00023315"/>
    </source>
</evidence>
<dbReference type="Pfam" id="PF08541">
    <property type="entry name" value="ACP_syn_III_C"/>
    <property type="match status" value="1"/>
</dbReference>
<proteinExistence type="predicted"/>
<dbReference type="GO" id="GO:0006633">
    <property type="term" value="P:fatty acid biosynthetic process"/>
    <property type="evidence" value="ECO:0007669"/>
    <property type="project" value="InterPro"/>
</dbReference>
<name>A0A1Z1W2L0_9ACTN</name>
<keyword evidence="3" id="KW-0012">Acyltransferase</keyword>
<keyword evidence="1" id="KW-0963">Cytoplasm</keyword>
<accession>A0A1Z1W2L0</accession>
<keyword evidence="7" id="KW-1185">Reference proteome</keyword>
<evidence type="ECO:0000259" key="5">
    <source>
        <dbReference type="Pfam" id="PF08545"/>
    </source>
</evidence>
<protein>
    <submittedName>
        <fullName evidence="6">3-oxoacyl-ACP synthase</fullName>
    </submittedName>
</protein>
<feature type="domain" description="Beta-ketoacyl-[acyl-carrier-protein] synthase III C-terminal" evidence="4">
    <location>
        <begin position="215"/>
        <end position="304"/>
    </location>
</feature>
<dbReference type="InterPro" id="IPR016039">
    <property type="entry name" value="Thiolase-like"/>
</dbReference>
<gene>
    <name evidence="6" type="primary">fabH</name>
    <name evidence="6" type="ORF">SMD44_00047</name>
</gene>
<evidence type="ECO:0000256" key="1">
    <source>
        <dbReference type="ARBA" id="ARBA00022490"/>
    </source>
</evidence>
<dbReference type="InterPro" id="IPR013751">
    <property type="entry name" value="ACP_syn_III_N"/>
</dbReference>
<evidence type="ECO:0000313" key="7">
    <source>
        <dbReference type="Proteomes" id="UP000195880"/>
    </source>
</evidence>
<dbReference type="SUPFAM" id="SSF53901">
    <property type="entry name" value="Thiolase-like"/>
    <property type="match status" value="1"/>
</dbReference>
<dbReference type="CDD" id="cd00830">
    <property type="entry name" value="KAS_III"/>
    <property type="match status" value="1"/>
</dbReference>
<dbReference type="PANTHER" id="PTHR34069:SF2">
    <property type="entry name" value="BETA-KETOACYL-[ACYL-CARRIER-PROTEIN] SYNTHASE III"/>
    <property type="match status" value="1"/>
</dbReference>
<dbReference type="AlphaFoldDB" id="A0A1Z1W2L0"/>
<evidence type="ECO:0000313" key="6">
    <source>
        <dbReference type="EMBL" id="ARX80649.1"/>
    </source>
</evidence>
<dbReference type="GO" id="GO:0044550">
    <property type="term" value="P:secondary metabolite biosynthetic process"/>
    <property type="evidence" value="ECO:0007669"/>
    <property type="project" value="TreeGrafter"/>
</dbReference>
<dbReference type="GO" id="GO:0004315">
    <property type="term" value="F:3-oxoacyl-[acyl-carrier-protein] synthase activity"/>
    <property type="evidence" value="ECO:0007669"/>
    <property type="project" value="InterPro"/>
</dbReference>
<dbReference type="Gene3D" id="3.40.47.10">
    <property type="match status" value="1"/>
</dbReference>
<dbReference type="NCBIfam" id="NF006829">
    <property type="entry name" value="PRK09352.1"/>
    <property type="match status" value="1"/>
</dbReference>
<dbReference type="Pfam" id="PF08545">
    <property type="entry name" value="ACP_syn_III"/>
    <property type="match status" value="1"/>
</dbReference>
<dbReference type="PANTHER" id="PTHR34069">
    <property type="entry name" value="3-OXOACYL-[ACYL-CARRIER-PROTEIN] SYNTHASE 3"/>
    <property type="match status" value="1"/>
</dbReference>
<dbReference type="InterPro" id="IPR013747">
    <property type="entry name" value="ACP_syn_III_C"/>
</dbReference>
<organism evidence="6 7">
    <name type="scientific">Streptomyces alboflavus</name>
    <dbReference type="NCBI Taxonomy" id="67267"/>
    <lineage>
        <taxon>Bacteria</taxon>
        <taxon>Bacillati</taxon>
        <taxon>Actinomycetota</taxon>
        <taxon>Actinomycetes</taxon>
        <taxon>Kitasatosporales</taxon>
        <taxon>Streptomycetaceae</taxon>
        <taxon>Streptomyces</taxon>
    </lineage>
</organism>